<name>A0AAC9NU42_9ALTE</name>
<geneLocation type="plasmid" evidence="3">
    <name>pamcp48-600</name>
</geneLocation>
<dbReference type="EMBL" id="CP018025">
    <property type="protein sequence ID" value="APD92476.1"/>
    <property type="molecule type" value="Genomic_DNA"/>
</dbReference>
<dbReference type="Pfam" id="PF08238">
    <property type="entry name" value="Sel1"/>
    <property type="match status" value="5"/>
</dbReference>
<proteinExistence type="predicted"/>
<dbReference type="InterPro" id="IPR006597">
    <property type="entry name" value="Sel1-like"/>
</dbReference>
<organism evidence="2 3">
    <name type="scientific">Alteromonas mediterranea</name>
    <dbReference type="NCBI Taxonomy" id="314275"/>
    <lineage>
        <taxon>Bacteria</taxon>
        <taxon>Pseudomonadati</taxon>
        <taxon>Pseudomonadota</taxon>
        <taxon>Gammaproteobacteria</taxon>
        <taxon>Alteromonadales</taxon>
        <taxon>Alteromonadaceae</taxon>
        <taxon>Alteromonas/Salinimonas group</taxon>
        <taxon>Alteromonas</taxon>
    </lineage>
</organism>
<dbReference type="InterPro" id="IPR011990">
    <property type="entry name" value="TPR-like_helical_dom_sf"/>
</dbReference>
<keyword evidence="1" id="KW-0732">Signal</keyword>
<accession>A0AAC9NU42</accession>
<dbReference type="AlphaFoldDB" id="A0AAC9NU42"/>
<feature type="chain" id="PRO_5042038795" description="Sel1 repeat family protein" evidence="1">
    <location>
        <begin position="20"/>
        <end position="440"/>
    </location>
</feature>
<gene>
    <name evidence="2" type="ORF">BM524_21475</name>
</gene>
<reference evidence="2 3" key="1">
    <citation type="submission" date="2016-11" db="EMBL/GenBank/DDBJ databases">
        <title>Networking in microbes: conjugative elements and plasmids in the genus Alteromonas.</title>
        <authorList>
            <person name="Lopez-Perez M."/>
            <person name="Ramon-Marco N."/>
            <person name="Rodriguez-Valera F."/>
        </authorList>
    </citation>
    <scope>NUCLEOTIDE SEQUENCE [LARGE SCALE GENOMIC DNA]</scope>
    <source>
        <strain evidence="2 3">CP48</strain>
        <plasmid evidence="3">pamcp48-600</plasmid>
    </source>
</reference>
<keyword evidence="2" id="KW-0614">Plasmid</keyword>
<evidence type="ECO:0000313" key="3">
    <source>
        <dbReference type="Proteomes" id="UP000182101"/>
    </source>
</evidence>
<dbReference type="RefSeq" id="WP_071961101.1">
    <property type="nucleotide sequence ID" value="NZ_CP018025.1"/>
</dbReference>
<dbReference type="SUPFAM" id="SSF81901">
    <property type="entry name" value="HCP-like"/>
    <property type="match status" value="2"/>
</dbReference>
<dbReference type="PANTHER" id="PTHR43628:SF1">
    <property type="entry name" value="CHITIN SYNTHASE REGULATORY FACTOR 2-RELATED"/>
    <property type="match status" value="1"/>
</dbReference>
<dbReference type="Proteomes" id="UP000182101">
    <property type="component" value="Plasmid pAMCP48-600"/>
</dbReference>
<evidence type="ECO:0000256" key="1">
    <source>
        <dbReference type="SAM" id="SignalP"/>
    </source>
</evidence>
<dbReference type="Gene3D" id="1.25.40.10">
    <property type="entry name" value="Tetratricopeptide repeat domain"/>
    <property type="match status" value="1"/>
</dbReference>
<protein>
    <recommendedName>
        <fullName evidence="4">Sel1 repeat family protein</fullName>
    </recommendedName>
</protein>
<dbReference type="PANTHER" id="PTHR43628">
    <property type="entry name" value="ACTIVATOR OF C KINASE PROTEIN 1-RELATED"/>
    <property type="match status" value="1"/>
</dbReference>
<dbReference type="InterPro" id="IPR052945">
    <property type="entry name" value="Mitotic_Regulator"/>
</dbReference>
<sequence>MKKFLFALSAVTMAVNVNAAQLEHTNSMDVPSPTSLPVGFEAVFQKSMDDPNVLFYYGAKAFENGQHDEALKWMLEASRYSFAPAVENVKHMVHHGLGSKANREGVVDFLTYFAQPRGAESADVFAQIYLADYYRGDSCVWLSPEEKATCVVEGSAEPLSATDLEKAYFYFEGAAQQGDQRSQYVTGMMNILGVGVPRNVPLGISYLKEIADNGQPNVAYIIGKIYQDGYWMVSDRERANTWFQKAISYSQHPKSTLETAKNFEAGVVGETESGRISSAVALYKNVLDSISATVEDKSEAAYRLGLIYTHYSQYRDQVKAIHYIERAVELSHTSSNEFGVKALVWLGDKEASSDLTLAVNHYLEAEKQLLSLPLNIQQRHAVVWQKLANAHASGQKDNMEKSTRDFAFYMNKYHRTMAKTHIPAKERASYEGFSAFTFPG</sequence>
<evidence type="ECO:0008006" key="4">
    <source>
        <dbReference type="Google" id="ProtNLM"/>
    </source>
</evidence>
<dbReference type="SMART" id="SM00671">
    <property type="entry name" value="SEL1"/>
    <property type="match status" value="3"/>
</dbReference>
<evidence type="ECO:0000313" key="2">
    <source>
        <dbReference type="EMBL" id="APD92476.1"/>
    </source>
</evidence>
<feature type="signal peptide" evidence="1">
    <location>
        <begin position="1"/>
        <end position="19"/>
    </location>
</feature>